<dbReference type="CDD" id="cd03058">
    <property type="entry name" value="GST_N_Tau"/>
    <property type="match status" value="1"/>
</dbReference>
<dbReference type="Pfam" id="PF02798">
    <property type="entry name" value="GST_N"/>
    <property type="match status" value="1"/>
</dbReference>
<evidence type="ECO:0000256" key="1">
    <source>
        <dbReference type="ARBA" id="ARBA00004514"/>
    </source>
</evidence>
<comment type="caution">
    <text evidence="10">The sequence shown here is derived from an EMBL/GenBank/DDBJ whole genome shotgun (WGS) entry which is preliminary data.</text>
</comment>
<evidence type="ECO:0000313" key="10">
    <source>
        <dbReference type="EMBL" id="KAL3717093.1"/>
    </source>
</evidence>
<dbReference type="InterPro" id="IPR036249">
    <property type="entry name" value="Thioredoxin-like_sf"/>
</dbReference>
<proteinExistence type="inferred from homology"/>
<dbReference type="AlphaFoldDB" id="A0ABD3ISK2"/>
<evidence type="ECO:0000256" key="4">
    <source>
        <dbReference type="ARBA" id="ARBA00022575"/>
    </source>
</evidence>
<comment type="subcellular location">
    <subcellularLocation>
        <location evidence="1">Cytoplasm</location>
        <location evidence="1">Cytosol</location>
    </subcellularLocation>
</comment>
<dbReference type="InterPro" id="IPR040079">
    <property type="entry name" value="Glutathione_S-Trfase"/>
</dbReference>
<reference evidence="10 11" key="1">
    <citation type="submission" date="2024-11" db="EMBL/GenBank/DDBJ databases">
        <title>Chromosome-level genome assembly of Eucalyptus globulus Labill. provides insights into its genome evolution.</title>
        <authorList>
            <person name="Li X."/>
        </authorList>
    </citation>
    <scope>NUCLEOTIDE SEQUENCE [LARGE SCALE GENOMIC DNA]</scope>
    <source>
        <strain evidence="10">CL2024</strain>
        <tissue evidence="10">Fresh tender leaves</tissue>
    </source>
</reference>
<dbReference type="FunFam" id="3.40.30.10:FF:000014">
    <property type="entry name" value="Tau class glutathione S-transferase"/>
    <property type="match status" value="1"/>
</dbReference>
<evidence type="ECO:0000256" key="5">
    <source>
        <dbReference type="ARBA" id="ARBA00022679"/>
    </source>
</evidence>
<name>A0ABD3ISK2_EUCGL</name>
<feature type="domain" description="GST N-terminal" evidence="8">
    <location>
        <begin position="3"/>
        <end position="83"/>
    </location>
</feature>
<dbReference type="SFLD" id="SFLDG00358">
    <property type="entry name" value="Main_(cytGST)"/>
    <property type="match status" value="1"/>
</dbReference>
<dbReference type="Proteomes" id="UP001634007">
    <property type="component" value="Unassembled WGS sequence"/>
</dbReference>
<dbReference type="PANTHER" id="PTHR11260">
    <property type="entry name" value="GLUTATHIONE S-TRANSFERASE, GST, SUPERFAMILY, GST DOMAIN CONTAINING"/>
    <property type="match status" value="1"/>
</dbReference>
<evidence type="ECO:0000259" key="9">
    <source>
        <dbReference type="PROSITE" id="PS50405"/>
    </source>
</evidence>
<dbReference type="EC" id="2.5.1.18" evidence="2"/>
<dbReference type="GO" id="GO:0005829">
    <property type="term" value="C:cytosol"/>
    <property type="evidence" value="ECO:0007669"/>
    <property type="project" value="UniProtKB-SubCell"/>
</dbReference>
<dbReference type="InterPro" id="IPR010987">
    <property type="entry name" value="Glutathione-S-Trfase_C-like"/>
</dbReference>
<comment type="similarity">
    <text evidence="6">Belongs to the GST superfamily. Tau family.</text>
</comment>
<evidence type="ECO:0000256" key="6">
    <source>
        <dbReference type="ARBA" id="ARBA00025743"/>
    </source>
</evidence>
<dbReference type="InterPro" id="IPR004045">
    <property type="entry name" value="Glutathione_S-Trfase_N"/>
</dbReference>
<evidence type="ECO:0000259" key="8">
    <source>
        <dbReference type="PROSITE" id="PS50404"/>
    </source>
</evidence>
<dbReference type="PANTHER" id="PTHR11260:SF676">
    <property type="entry name" value="GLUTATHIONE S-TRANSFERASE U8"/>
    <property type="match status" value="1"/>
</dbReference>
<evidence type="ECO:0000256" key="7">
    <source>
        <dbReference type="ARBA" id="ARBA00047960"/>
    </source>
</evidence>
<organism evidence="10 11">
    <name type="scientific">Eucalyptus globulus</name>
    <name type="common">Tasmanian blue gum</name>
    <dbReference type="NCBI Taxonomy" id="34317"/>
    <lineage>
        <taxon>Eukaryota</taxon>
        <taxon>Viridiplantae</taxon>
        <taxon>Streptophyta</taxon>
        <taxon>Embryophyta</taxon>
        <taxon>Tracheophyta</taxon>
        <taxon>Spermatophyta</taxon>
        <taxon>Magnoliopsida</taxon>
        <taxon>eudicotyledons</taxon>
        <taxon>Gunneridae</taxon>
        <taxon>Pentapetalae</taxon>
        <taxon>rosids</taxon>
        <taxon>malvids</taxon>
        <taxon>Myrtales</taxon>
        <taxon>Myrtaceae</taxon>
        <taxon>Myrtoideae</taxon>
        <taxon>Eucalypteae</taxon>
        <taxon>Eucalyptus</taxon>
    </lineage>
</organism>
<dbReference type="GO" id="GO:0009407">
    <property type="term" value="P:toxin catabolic process"/>
    <property type="evidence" value="ECO:0007669"/>
    <property type="project" value="UniProtKB-ARBA"/>
</dbReference>
<comment type="catalytic activity">
    <reaction evidence="7">
        <text>RX + glutathione = an S-substituted glutathione + a halide anion + H(+)</text>
        <dbReference type="Rhea" id="RHEA:16437"/>
        <dbReference type="ChEBI" id="CHEBI:15378"/>
        <dbReference type="ChEBI" id="CHEBI:16042"/>
        <dbReference type="ChEBI" id="CHEBI:17792"/>
        <dbReference type="ChEBI" id="CHEBI:57925"/>
        <dbReference type="ChEBI" id="CHEBI:90779"/>
        <dbReference type="EC" id="2.5.1.18"/>
    </reaction>
</comment>
<dbReference type="InterPro" id="IPR045073">
    <property type="entry name" value="Omega/Tau-like"/>
</dbReference>
<dbReference type="EMBL" id="JBJKBG010000011">
    <property type="protein sequence ID" value="KAL3717093.1"/>
    <property type="molecule type" value="Genomic_DNA"/>
</dbReference>
<keyword evidence="3" id="KW-0963">Cytoplasm</keyword>
<dbReference type="CDD" id="cd03185">
    <property type="entry name" value="GST_C_Tau"/>
    <property type="match status" value="1"/>
</dbReference>
<dbReference type="PROSITE" id="PS50404">
    <property type="entry name" value="GST_NTER"/>
    <property type="match status" value="1"/>
</dbReference>
<keyword evidence="5" id="KW-0808">Transferase</keyword>
<dbReference type="Pfam" id="PF00043">
    <property type="entry name" value="GST_C"/>
    <property type="match status" value="1"/>
</dbReference>
<dbReference type="Gene3D" id="3.40.30.10">
    <property type="entry name" value="Glutaredoxin"/>
    <property type="match status" value="1"/>
</dbReference>
<evidence type="ECO:0000313" key="11">
    <source>
        <dbReference type="Proteomes" id="UP001634007"/>
    </source>
</evidence>
<dbReference type="InterPro" id="IPR004046">
    <property type="entry name" value="GST_C"/>
</dbReference>
<dbReference type="GO" id="GO:0004364">
    <property type="term" value="F:glutathione transferase activity"/>
    <property type="evidence" value="ECO:0007669"/>
    <property type="project" value="UniProtKB-EC"/>
</dbReference>
<dbReference type="SUPFAM" id="SSF52833">
    <property type="entry name" value="Thioredoxin-like"/>
    <property type="match status" value="1"/>
</dbReference>
<feature type="domain" description="GST C-terminal" evidence="9">
    <location>
        <begin position="88"/>
        <end position="211"/>
    </location>
</feature>
<evidence type="ECO:0000256" key="2">
    <source>
        <dbReference type="ARBA" id="ARBA00012452"/>
    </source>
</evidence>
<dbReference type="SFLD" id="SFLDS00019">
    <property type="entry name" value="Glutathione_Transferase_(cytos"/>
    <property type="match status" value="1"/>
</dbReference>
<dbReference type="PROSITE" id="PS50405">
    <property type="entry name" value="GST_CTER"/>
    <property type="match status" value="1"/>
</dbReference>
<sequence length="230" mass="26393">MGEELKLLGAWANPFSRRVEIALKIKGVEYEYLDGDIIHNKSALLLEYNPVHKKMPVLVHNGKPIAESLMILEYIDETWKDNPILPQDPYKRAMARFWAKFLDEKCVPALWKYCWSLGEEQENAYEEACGVLKILEGELEDKKFFGGNNLGFVDITANSVGLWIVVIQEAGGFNILTPDKFPRLCKWAEEFRSCPVVKENLPPRDRLYALFKARFEKISGSKDAELASRH</sequence>
<protein>
    <recommendedName>
        <fullName evidence="2">glutathione transferase</fullName>
        <ecNumber evidence="2">2.5.1.18</ecNumber>
    </recommendedName>
</protein>
<dbReference type="InterPro" id="IPR045074">
    <property type="entry name" value="GST_C_Tau"/>
</dbReference>
<keyword evidence="11" id="KW-1185">Reference proteome</keyword>
<dbReference type="InterPro" id="IPR036282">
    <property type="entry name" value="Glutathione-S-Trfase_C_sf"/>
</dbReference>
<gene>
    <name evidence="10" type="ORF">ACJRO7_008640</name>
</gene>
<dbReference type="FunFam" id="1.20.1050.10:FF:000012">
    <property type="entry name" value="Tau class glutathione S-transferase"/>
    <property type="match status" value="1"/>
</dbReference>
<evidence type="ECO:0000256" key="3">
    <source>
        <dbReference type="ARBA" id="ARBA00022490"/>
    </source>
</evidence>
<dbReference type="SUPFAM" id="SSF47616">
    <property type="entry name" value="GST C-terminal domain-like"/>
    <property type="match status" value="1"/>
</dbReference>
<accession>A0ABD3ISK2</accession>
<keyword evidence="4" id="KW-0216">Detoxification</keyword>
<dbReference type="Gene3D" id="1.20.1050.10">
    <property type="match status" value="1"/>
</dbReference>
<dbReference type="SFLD" id="SFLDG01152">
    <property type="entry name" value="Main.3:_Omega-_and_Tau-like"/>
    <property type="match status" value="1"/>
</dbReference>